<dbReference type="Proteomes" id="UP001168821">
    <property type="component" value="Unassembled WGS sequence"/>
</dbReference>
<name>A0AA38M0X9_9CUCU</name>
<dbReference type="InterPro" id="IPR051487">
    <property type="entry name" value="Ser/Thr_Proteases_Immune/Dev"/>
</dbReference>
<keyword evidence="3 9" id="KW-0732">Signal</keyword>
<dbReference type="PROSITE" id="PS50240">
    <property type="entry name" value="TRYPSIN_DOM"/>
    <property type="match status" value="1"/>
</dbReference>
<evidence type="ECO:0000259" key="10">
    <source>
        <dbReference type="PROSITE" id="PS50240"/>
    </source>
</evidence>
<keyword evidence="8" id="KW-0720">Serine protease</keyword>
<evidence type="ECO:0000256" key="6">
    <source>
        <dbReference type="ARBA" id="ARBA00068096"/>
    </source>
</evidence>
<feature type="chain" id="PRO_5041267282" description="Phenoloxidase-activating factor 2" evidence="9">
    <location>
        <begin position="21"/>
        <end position="392"/>
    </location>
</feature>
<dbReference type="InterPro" id="IPR018114">
    <property type="entry name" value="TRYPSIN_HIS"/>
</dbReference>
<feature type="domain" description="Peptidase S1" evidence="10">
    <location>
        <begin position="149"/>
        <end position="390"/>
    </location>
</feature>
<dbReference type="InterPro" id="IPR001254">
    <property type="entry name" value="Trypsin_dom"/>
</dbReference>
<comment type="similarity">
    <text evidence="5">Belongs to the peptidase S1 family. CLIP subfamily.</text>
</comment>
<evidence type="ECO:0000256" key="9">
    <source>
        <dbReference type="SAM" id="SignalP"/>
    </source>
</evidence>
<dbReference type="Gene3D" id="2.40.10.10">
    <property type="entry name" value="Trypsin-like serine proteases"/>
    <property type="match status" value="2"/>
</dbReference>
<dbReference type="FunFam" id="2.40.10.10:FF:000038">
    <property type="entry name" value="Serine protease"/>
    <property type="match status" value="1"/>
</dbReference>
<evidence type="ECO:0000256" key="4">
    <source>
        <dbReference type="ARBA" id="ARBA00023157"/>
    </source>
</evidence>
<dbReference type="EMBL" id="JALNTZ010000010">
    <property type="protein sequence ID" value="KAJ3639561.1"/>
    <property type="molecule type" value="Genomic_DNA"/>
</dbReference>
<evidence type="ECO:0000256" key="2">
    <source>
        <dbReference type="ARBA" id="ARBA00022525"/>
    </source>
</evidence>
<dbReference type="GO" id="GO:0004252">
    <property type="term" value="F:serine-type endopeptidase activity"/>
    <property type="evidence" value="ECO:0007669"/>
    <property type="project" value="InterPro"/>
</dbReference>
<evidence type="ECO:0000256" key="7">
    <source>
        <dbReference type="ARBA" id="ARBA00076468"/>
    </source>
</evidence>
<organism evidence="11 12">
    <name type="scientific">Zophobas morio</name>
    <dbReference type="NCBI Taxonomy" id="2755281"/>
    <lineage>
        <taxon>Eukaryota</taxon>
        <taxon>Metazoa</taxon>
        <taxon>Ecdysozoa</taxon>
        <taxon>Arthropoda</taxon>
        <taxon>Hexapoda</taxon>
        <taxon>Insecta</taxon>
        <taxon>Pterygota</taxon>
        <taxon>Neoptera</taxon>
        <taxon>Endopterygota</taxon>
        <taxon>Coleoptera</taxon>
        <taxon>Polyphaga</taxon>
        <taxon>Cucujiformia</taxon>
        <taxon>Tenebrionidae</taxon>
        <taxon>Zophobas</taxon>
    </lineage>
</organism>
<dbReference type="Pfam" id="PF00089">
    <property type="entry name" value="Trypsin"/>
    <property type="match status" value="1"/>
</dbReference>
<gene>
    <name evidence="11" type="ORF">Zmor_002913</name>
</gene>
<dbReference type="InterPro" id="IPR033116">
    <property type="entry name" value="TRYPSIN_SER"/>
</dbReference>
<evidence type="ECO:0000256" key="5">
    <source>
        <dbReference type="ARBA" id="ARBA00024195"/>
    </source>
</evidence>
<proteinExistence type="inferred from homology"/>
<evidence type="ECO:0000313" key="11">
    <source>
        <dbReference type="EMBL" id="KAJ3639561.1"/>
    </source>
</evidence>
<evidence type="ECO:0000256" key="8">
    <source>
        <dbReference type="RuleBase" id="RU363034"/>
    </source>
</evidence>
<reference evidence="11" key="1">
    <citation type="journal article" date="2023" name="G3 (Bethesda)">
        <title>Whole genome assemblies of Zophobas morio and Tenebrio molitor.</title>
        <authorList>
            <person name="Kaur S."/>
            <person name="Stinson S.A."/>
            <person name="diCenzo G.C."/>
        </authorList>
    </citation>
    <scope>NUCLEOTIDE SEQUENCE</scope>
    <source>
        <strain evidence="11">QUZm001</strain>
    </source>
</reference>
<keyword evidence="8" id="KW-0645">Protease</keyword>
<comment type="subcellular location">
    <subcellularLocation>
        <location evidence="1">Secreted</location>
    </subcellularLocation>
</comment>
<evidence type="ECO:0000256" key="1">
    <source>
        <dbReference type="ARBA" id="ARBA00004613"/>
    </source>
</evidence>
<evidence type="ECO:0000313" key="12">
    <source>
        <dbReference type="Proteomes" id="UP001168821"/>
    </source>
</evidence>
<dbReference type="SUPFAM" id="SSF50494">
    <property type="entry name" value="Trypsin-like serine proteases"/>
    <property type="match status" value="1"/>
</dbReference>
<accession>A0AA38M0X9</accession>
<dbReference type="PROSITE" id="PS00134">
    <property type="entry name" value="TRYPSIN_HIS"/>
    <property type="match status" value="1"/>
</dbReference>
<dbReference type="InterPro" id="IPR022700">
    <property type="entry name" value="CLIP"/>
</dbReference>
<keyword evidence="12" id="KW-1185">Reference proteome</keyword>
<keyword evidence="4" id="KW-1015">Disulfide bond</keyword>
<dbReference type="InterPro" id="IPR043504">
    <property type="entry name" value="Peptidase_S1_PA_chymotrypsin"/>
</dbReference>
<dbReference type="PRINTS" id="PR00722">
    <property type="entry name" value="CHYMOTRYPSIN"/>
</dbReference>
<dbReference type="GO" id="GO:0005576">
    <property type="term" value="C:extracellular region"/>
    <property type="evidence" value="ECO:0007669"/>
    <property type="project" value="UniProtKB-SubCell"/>
</dbReference>
<dbReference type="SMART" id="SM00020">
    <property type="entry name" value="Tryp_SPc"/>
    <property type="match status" value="1"/>
</dbReference>
<feature type="signal peptide" evidence="9">
    <location>
        <begin position="1"/>
        <end position="20"/>
    </location>
</feature>
<keyword evidence="8" id="KW-0378">Hydrolase</keyword>
<dbReference type="CDD" id="cd00190">
    <property type="entry name" value="Tryp_SPc"/>
    <property type="match status" value="1"/>
</dbReference>
<protein>
    <recommendedName>
        <fullName evidence="6">Phenoloxidase-activating factor 2</fullName>
    </recommendedName>
    <alternativeName>
        <fullName evidence="7">Prophenoloxidase-activating factor II</fullName>
    </alternativeName>
</protein>
<sequence>MNISVVFLVFLFSFLEPAVTLNIRDELALVNRPFVNRTASPTNFEHFRRKRYLGLSKRFKLNKRYQECVAPDDAKGHCKHLIFCPMAVLKNVQNVLDYLCVIEKMHVGVCCPDDIALSGVAGSQIILDLPGGGEDYEKNDNTTGCGIPIEGNPGSKKSIGQQWPWMAALFRPKELAQGLEQQFCGGAVITENHVLTAAHCTLGLTADEIRVRLGEYNFAKSSETRALDYVVESITDHEDFDKATYANDISIIKMKKATSFNTYIWPICLPPVDRDFEKEVAIVAGWGQTFYAGPISQVLLHVEVPVWTLKTCQNSFLQRITEDNLCAAGLDGGKDSCLGDSGGPLMFQLENGRWITIGIVSWGIGCGNKGSPGIYTKVSKYIPWIIKNTIAK</sequence>
<keyword evidence="2" id="KW-0964">Secreted</keyword>
<comment type="caution">
    <text evidence="11">The sequence shown here is derived from an EMBL/GenBank/DDBJ whole genome shotgun (WGS) entry which is preliminary data.</text>
</comment>
<dbReference type="AlphaFoldDB" id="A0AA38M0X9"/>
<dbReference type="InterPro" id="IPR009003">
    <property type="entry name" value="Peptidase_S1_PA"/>
</dbReference>
<dbReference type="SMART" id="SM00680">
    <property type="entry name" value="CLIP"/>
    <property type="match status" value="1"/>
</dbReference>
<dbReference type="InterPro" id="IPR001314">
    <property type="entry name" value="Peptidase_S1A"/>
</dbReference>
<dbReference type="GO" id="GO:0006508">
    <property type="term" value="P:proteolysis"/>
    <property type="evidence" value="ECO:0007669"/>
    <property type="project" value="UniProtKB-KW"/>
</dbReference>
<dbReference type="PANTHER" id="PTHR24256">
    <property type="entry name" value="TRYPTASE-RELATED"/>
    <property type="match status" value="1"/>
</dbReference>
<evidence type="ECO:0000256" key="3">
    <source>
        <dbReference type="ARBA" id="ARBA00022729"/>
    </source>
</evidence>
<dbReference type="PROSITE" id="PS00135">
    <property type="entry name" value="TRYPSIN_SER"/>
    <property type="match status" value="1"/>
</dbReference>